<dbReference type="EMBL" id="CP003360">
    <property type="protein sequence ID" value="AFM25232.1"/>
    <property type="molecule type" value="Genomic_DNA"/>
</dbReference>
<proteinExistence type="predicted"/>
<name>I4C6P1_DESTA</name>
<dbReference type="KEGG" id="dti:Desti_2552"/>
<gene>
    <name evidence="2" type="ordered locus">Desti_2552</name>
</gene>
<evidence type="ECO:0000313" key="3">
    <source>
        <dbReference type="Proteomes" id="UP000006055"/>
    </source>
</evidence>
<keyword evidence="1" id="KW-1133">Transmembrane helix</keyword>
<reference evidence="3" key="1">
    <citation type="submission" date="2012-06" db="EMBL/GenBank/DDBJ databases">
        <title>Complete sequence of chromosome of Desulfomonile tiedjei DSM 6799.</title>
        <authorList>
            <person name="Lucas S."/>
            <person name="Copeland A."/>
            <person name="Lapidus A."/>
            <person name="Glavina del Rio T."/>
            <person name="Dalin E."/>
            <person name="Tice H."/>
            <person name="Bruce D."/>
            <person name="Goodwin L."/>
            <person name="Pitluck S."/>
            <person name="Peters L."/>
            <person name="Ovchinnikova G."/>
            <person name="Zeytun A."/>
            <person name="Lu M."/>
            <person name="Kyrpides N."/>
            <person name="Mavromatis K."/>
            <person name="Ivanova N."/>
            <person name="Brettin T."/>
            <person name="Detter J.C."/>
            <person name="Han C."/>
            <person name="Larimer F."/>
            <person name="Land M."/>
            <person name="Hauser L."/>
            <person name="Markowitz V."/>
            <person name="Cheng J.-F."/>
            <person name="Hugenholtz P."/>
            <person name="Woyke T."/>
            <person name="Wu D."/>
            <person name="Spring S."/>
            <person name="Schroeder M."/>
            <person name="Brambilla E."/>
            <person name="Klenk H.-P."/>
            <person name="Eisen J.A."/>
        </authorList>
    </citation>
    <scope>NUCLEOTIDE SEQUENCE [LARGE SCALE GENOMIC DNA]</scope>
    <source>
        <strain evidence="3">ATCC 49306 / DSM 6799 / DCB-1</strain>
    </source>
</reference>
<dbReference type="Proteomes" id="UP000006055">
    <property type="component" value="Chromosome"/>
</dbReference>
<keyword evidence="1" id="KW-0472">Membrane</keyword>
<dbReference type="HOGENOM" id="CLU_3024789_0_0_7"/>
<keyword evidence="3" id="KW-1185">Reference proteome</keyword>
<evidence type="ECO:0000313" key="2">
    <source>
        <dbReference type="EMBL" id="AFM25232.1"/>
    </source>
</evidence>
<protein>
    <submittedName>
        <fullName evidence="2">Uncharacterized protein</fullName>
    </submittedName>
</protein>
<keyword evidence="1" id="KW-0812">Transmembrane</keyword>
<evidence type="ECO:0000256" key="1">
    <source>
        <dbReference type="SAM" id="Phobius"/>
    </source>
</evidence>
<sequence>MEFIIFTSNRRFLMVAALLAMTAFNGMTEWTIPIFFANTRARAPMPSSHDDAMNI</sequence>
<accession>I4C6P1</accession>
<feature type="transmembrane region" description="Helical" evidence="1">
    <location>
        <begin position="12"/>
        <end position="36"/>
    </location>
</feature>
<organism evidence="2 3">
    <name type="scientific">Desulfomonile tiedjei (strain ATCC 49306 / DSM 6799 / DCB-1)</name>
    <dbReference type="NCBI Taxonomy" id="706587"/>
    <lineage>
        <taxon>Bacteria</taxon>
        <taxon>Pseudomonadati</taxon>
        <taxon>Thermodesulfobacteriota</taxon>
        <taxon>Desulfomonilia</taxon>
        <taxon>Desulfomonilales</taxon>
        <taxon>Desulfomonilaceae</taxon>
        <taxon>Desulfomonile</taxon>
    </lineage>
</organism>
<dbReference type="AlphaFoldDB" id="I4C6P1"/>